<dbReference type="EMBL" id="NJGV01000026">
    <property type="protein sequence ID" value="OWY32396.1"/>
    <property type="molecule type" value="Genomic_DNA"/>
</dbReference>
<dbReference type="GO" id="GO:0016788">
    <property type="term" value="F:hydrolase activity, acting on ester bonds"/>
    <property type="evidence" value="ECO:0007669"/>
    <property type="project" value="UniProtKB-ARBA"/>
</dbReference>
<dbReference type="AlphaFoldDB" id="A0A225SSP7"/>
<organism evidence="1 2">
    <name type="scientific">Herbaspirillum aquaticum</name>
    <dbReference type="NCBI Taxonomy" id="568783"/>
    <lineage>
        <taxon>Bacteria</taxon>
        <taxon>Pseudomonadati</taxon>
        <taxon>Pseudomonadota</taxon>
        <taxon>Betaproteobacteria</taxon>
        <taxon>Burkholderiales</taxon>
        <taxon>Oxalobacteraceae</taxon>
        <taxon>Herbaspirillum</taxon>
    </lineage>
</organism>
<evidence type="ECO:0000313" key="1">
    <source>
        <dbReference type="EMBL" id="OWY32396.1"/>
    </source>
</evidence>
<dbReference type="Gene3D" id="3.40.50.1110">
    <property type="entry name" value="SGNH hydrolase"/>
    <property type="match status" value="1"/>
</dbReference>
<protein>
    <submittedName>
        <fullName evidence="1">Cell division protein FtsQ</fullName>
    </submittedName>
</protein>
<dbReference type="RefSeq" id="WP_088757064.1">
    <property type="nucleotide sequence ID" value="NZ_JARJFG010000016.1"/>
</dbReference>
<sequence length="223" mass="23190">MAAASILAGLSILVLGESHMSLADHLTEPLNAKLVQMGAKVHSIGACGASAGDWLTTKKVDCGAEQVDNGKIQIKGRDASTTPIAELIAKDKPDLVVLVIGDTMASYDKPAFPKAWAWQSVTSLTKAIAATGTKCAWVGPAWGKAGGMYQKNDARTQLMSQFLAANVAPCTYIDSLAMSKPGQWITTDGQHFTVAGYKSWGSAIGDALGKLPADAVSAKGAKK</sequence>
<proteinExistence type="predicted"/>
<keyword evidence="1" id="KW-0132">Cell division</keyword>
<comment type="caution">
    <text evidence="1">The sequence shown here is derived from an EMBL/GenBank/DDBJ whole genome shotgun (WGS) entry which is preliminary data.</text>
</comment>
<dbReference type="GO" id="GO:0051301">
    <property type="term" value="P:cell division"/>
    <property type="evidence" value="ECO:0007669"/>
    <property type="project" value="UniProtKB-KW"/>
</dbReference>
<evidence type="ECO:0000313" key="2">
    <source>
        <dbReference type="Proteomes" id="UP000214747"/>
    </source>
</evidence>
<dbReference type="SUPFAM" id="SSF52266">
    <property type="entry name" value="SGNH hydrolase"/>
    <property type="match status" value="1"/>
</dbReference>
<accession>A0A225SSP7</accession>
<dbReference type="CDD" id="cd00229">
    <property type="entry name" value="SGNH_hydrolase"/>
    <property type="match status" value="1"/>
</dbReference>
<dbReference type="Proteomes" id="UP000214747">
    <property type="component" value="Unassembled WGS sequence"/>
</dbReference>
<gene>
    <name evidence="1" type="ORF">CEJ45_21295</name>
</gene>
<keyword evidence="2" id="KW-1185">Reference proteome</keyword>
<dbReference type="InterPro" id="IPR036514">
    <property type="entry name" value="SGNH_hydro_sf"/>
</dbReference>
<keyword evidence="1" id="KW-0131">Cell cycle</keyword>
<reference evidence="1 2" key="1">
    <citation type="journal article" date="2010" name="Int. J. Syst. Evol. Microbiol.">
        <title>Reclassification of Herbaspirillum putei as a later heterotypic synonym of Herbaspirillum huttiense, with the description of H. huttiense subsp. huttiense subsp. nov. and H. huttiense subsp. putei subsp. nov., comb. nov., and description of Herbaspirillum aquaticum sp. nov.</title>
        <authorList>
            <person name="Dobritsa A.P."/>
            <person name="Reddy M.C."/>
            <person name="Samadpour M."/>
        </authorList>
    </citation>
    <scope>NUCLEOTIDE SEQUENCE [LARGE SCALE GENOMIC DNA]</scope>
    <source>
        <strain evidence="1 2">IEH 4430</strain>
    </source>
</reference>
<name>A0A225SSP7_9BURK</name>